<dbReference type="Proteomes" id="UP000178953">
    <property type="component" value="Unassembled WGS sequence"/>
</dbReference>
<proteinExistence type="predicted"/>
<gene>
    <name evidence="1" type="ORF">BEL07_08375</name>
</gene>
<reference evidence="1 2" key="1">
    <citation type="submission" date="2016-09" db="EMBL/GenBank/DDBJ databases">
        <title>genome sequence of Mycobacterium sp. 739 SCH.</title>
        <authorList>
            <person name="Greninger A.L."/>
            <person name="Qin X."/>
            <person name="Jerome K."/>
            <person name="Vora S."/>
            <person name="Quinn K."/>
        </authorList>
    </citation>
    <scope>NUCLEOTIDE SEQUENCE [LARGE SCALE GENOMIC DNA]</scope>
    <source>
        <strain evidence="1 2">SCH</strain>
    </source>
</reference>
<sequence length="126" mass="13469">MSGDLDAGGQGATGLRCILPGCGAPVSVQGMPCDECSASFGTYVRQTEGPAMTAEAQARRDSETHAAYAALLAGEDPARAAAVGAQPKREAEPERKANQRCWICEQRRTCTRQEHGWECDVCLKIR</sequence>
<evidence type="ECO:0000313" key="1">
    <source>
        <dbReference type="EMBL" id="OFJ54233.1"/>
    </source>
</evidence>
<accession>A0A1E8Q6K9</accession>
<keyword evidence="2" id="KW-1185">Reference proteome</keyword>
<protein>
    <submittedName>
        <fullName evidence="1">Uncharacterized protein</fullName>
    </submittedName>
</protein>
<dbReference type="EMBL" id="MCHX01000015">
    <property type="protein sequence ID" value="OFJ54233.1"/>
    <property type="molecule type" value="Genomic_DNA"/>
</dbReference>
<comment type="caution">
    <text evidence="1">The sequence shown here is derived from an EMBL/GenBank/DDBJ whole genome shotgun (WGS) entry which is preliminary data.</text>
</comment>
<evidence type="ECO:0000313" key="2">
    <source>
        <dbReference type="Proteomes" id="UP000178953"/>
    </source>
</evidence>
<dbReference type="AlphaFoldDB" id="A0A1E8Q6K9"/>
<organism evidence="1 2">
    <name type="scientific">Mycolicibacterium grossiae</name>
    <dbReference type="NCBI Taxonomy" id="1552759"/>
    <lineage>
        <taxon>Bacteria</taxon>
        <taxon>Bacillati</taxon>
        <taxon>Actinomycetota</taxon>
        <taxon>Actinomycetes</taxon>
        <taxon>Mycobacteriales</taxon>
        <taxon>Mycobacteriaceae</taxon>
        <taxon>Mycolicibacterium</taxon>
    </lineage>
</organism>
<name>A0A1E8Q6K9_9MYCO</name>